<dbReference type="InterPro" id="IPR036249">
    <property type="entry name" value="Thioredoxin-like_sf"/>
</dbReference>
<dbReference type="EMBL" id="CAJZBQ010000014">
    <property type="protein sequence ID" value="CAG9315858.1"/>
    <property type="molecule type" value="Genomic_DNA"/>
</dbReference>
<dbReference type="Gene3D" id="3.40.30.10">
    <property type="entry name" value="Glutaredoxin"/>
    <property type="match status" value="1"/>
</dbReference>
<dbReference type="InterPro" id="IPR039927">
    <property type="entry name" value="Ribosomal_mL43"/>
</dbReference>
<accession>A0AAU9IPD7</accession>
<sequence>MCNRGVFQLRLVKLQFCDWGGSSQGVRDLFKTQLVEDWIDRNPGMTFEAYMRRSRHPYIYTQYINGWTRTLSIRNMKPEEIMDVLEQARNQIGHHAYKHAGNKVISTNTSIQGPWMPNMWGTNKIYQDQKLRKLPEFPLTPKEREPKKPEPKESEKIDTWMRQRVIL</sequence>
<evidence type="ECO:0000256" key="1">
    <source>
        <dbReference type="ARBA" id="ARBA00004173"/>
    </source>
</evidence>
<organism evidence="9 10">
    <name type="scientific">Blepharisma stoltei</name>
    <dbReference type="NCBI Taxonomy" id="1481888"/>
    <lineage>
        <taxon>Eukaryota</taxon>
        <taxon>Sar</taxon>
        <taxon>Alveolata</taxon>
        <taxon>Ciliophora</taxon>
        <taxon>Postciliodesmatophora</taxon>
        <taxon>Heterotrichea</taxon>
        <taxon>Heterotrichida</taxon>
        <taxon>Blepharismidae</taxon>
        <taxon>Blepharisma</taxon>
    </lineage>
</organism>
<evidence type="ECO:0000256" key="7">
    <source>
        <dbReference type="SAM" id="MobiDB-lite"/>
    </source>
</evidence>
<dbReference type="GO" id="GO:0005762">
    <property type="term" value="C:mitochondrial large ribosomal subunit"/>
    <property type="evidence" value="ECO:0007669"/>
    <property type="project" value="TreeGrafter"/>
</dbReference>
<keyword evidence="3" id="KW-0689">Ribosomal protein</keyword>
<evidence type="ECO:0000313" key="10">
    <source>
        <dbReference type="Proteomes" id="UP001162131"/>
    </source>
</evidence>
<comment type="subcellular location">
    <subcellularLocation>
        <location evidence="1">Mitochondrion</location>
    </subcellularLocation>
</comment>
<name>A0AAU9IPD7_9CILI</name>
<evidence type="ECO:0000256" key="5">
    <source>
        <dbReference type="ARBA" id="ARBA00023274"/>
    </source>
</evidence>
<comment type="similarity">
    <text evidence="2">Belongs to the mitochondrion-specific ribosomal protein mL43 family.</text>
</comment>
<reference evidence="9" key="1">
    <citation type="submission" date="2021-09" db="EMBL/GenBank/DDBJ databases">
        <authorList>
            <consortium name="AG Swart"/>
            <person name="Singh M."/>
            <person name="Singh A."/>
            <person name="Seah K."/>
            <person name="Emmerich C."/>
        </authorList>
    </citation>
    <scope>NUCLEOTIDE SEQUENCE</scope>
    <source>
        <strain evidence="9">ATCC30299</strain>
    </source>
</reference>
<evidence type="ECO:0000259" key="8">
    <source>
        <dbReference type="SMART" id="SM00916"/>
    </source>
</evidence>
<dbReference type="Pfam" id="PF05047">
    <property type="entry name" value="L51_S25_CI-B8"/>
    <property type="match status" value="1"/>
</dbReference>
<keyword evidence="10" id="KW-1185">Reference proteome</keyword>
<comment type="caution">
    <text evidence="9">The sequence shown here is derived from an EMBL/GenBank/DDBJ whole genome shotgun (WGS) entry which is preliminary data.</text>
</comment>
<dbReference type="GO" id="GO:0032543">
    <property type="term" value="P:mitochondrial translation"/>
    <property type="evidence" value="ECO:0007669"/>
    <property type="project" value="InterPro"/>
</dbReference>
<dbReference type="Proteomes" id="UP001162131">
    <property type="component" value="Unassembled WGS sequence"/>
</dbReference>
<keyword evidence="4" id="KW-0496">Mitochondrion</keyword>
<dbReference type="GO" id="GO:0003735">
    <property type="term" value="F:structural constituent of ribosome"/>
    <property type="evidence" value="ECO:0007669"/>
    <property type="project" value="InterPro"/>
</dbReference>
<evidence type="ECO:0000256" key="4">
    <source>
        <dbReference type="ARBA" id="ARBA00023128"/>
    </source>
</evidence>
<gene>
    <name evidence="9" type="ORF">BSTOLATCC_MIC14602</name>
</gene>
<proteinExistence type="inferred from homology"/>
<dbReference type="InterPro" id="IPR007741">
    <property type="entry name" value="Ribosomal_mL43/mS25/NADH_DH"/>
</dbReference>
<protein>
    <recommendedName>
        <fullName evidence="6">Large ribosomal subunit protein mL43</fullName>
    </recommendedName>
</protein>
<dbReference type="SMART" id="SM00916">
    <property type="entry name" value="L51_S25_CI-B8"/>
    <property type="match status" value="1"/>
</dbReference>
<evidence type="ECO:0000256" key="6">
    <source>
        <dbReference type="ARBA" id="ARBA00035188"/>
    </source>
</evidence>
<dbReference type="PANTHER" id="PTHR21396:SF2">
    <property type="entry name" value="LARGE RIBOSOMAL SUBUNIT PROTEIN ML43"/>
    <property type="match status" value="1"/>
</dbReference>
<dbReference type="AlphaFoldDB" id="A0AAU9IPD7"/>
<evidence type="ECO:0000256" key="2">
    <source>
        <dbReference type="ARBA" id="ARBA00006073"/>
    </source>
</evidence>
<feature type="region of interest" description="Disordered" evidence="7">
    <location>
        <begin position="136"/>
        <end position="159"/>
    </location>
</feature>
<dbReference type="PANTHER" id="PTHR21396">
    <property type="entry name" value="39S RIBOSOMAL PROTEIN L43"/>
    <property type="match status" value="1"/>
</dbReference>
<evidence type="ECO:0000313" key="9">
    <source>
        <dbReference type="EMBL" id="CAG9315858.1"/>
    </source>
</evidence>
<feature type="domain" description="Ribosomal protein/NADH dehydrogenase" evidence="8">
    <location>
        <begin position="18"/>
        <end position="92"/>
    </location>
</feature>
<evidence type="ECO:0000256" key="3">
    <source>
        <dbReference type="ARBA" id="ARBA00022980"/>
    </source>
</evidence>
<dbReference type="SUPFAM" id="SSF52833">
    <property type="entry name" value="Thioredoxin-like"/>
    <property type="match status" value="1"/>
</dbReference>
<keyword evidence="5" id="KW-0687">Ribonucleoprotein</keyword>